<comment type="subunit">
    <text evidence="4">Forms a ring-shaped head-to-tail homodimer around DNA which binds and tethers DNA polymerases and other proteins to the DNA. The DNA replisome complex has a single clamp-loading complex (3 tau and 1 each of delta, delta', psi and chi subunits) which binds 3 Pol III cores (1 core on the leading strand and 2 on the lagging strand) each with a beta sliding clamp dimer. Additional proteins in the replisome are other copies of gamma, psi and chi, Ssb, DNA helicase and RNA primase.</text>
</comment>
<comment type="subcellular location">
    <subcellularLocation>
        <location evidence="2">Cytoplasm</location>
    </subcellularLocation>
</comment>
<dbReference type="GO" id="GO:0006271">
    <property type="term" value="P:DNA strand elongation involved in DNA replication"/>
    <property type="evidence" value="ECO:0007669"/>
    <property type="project" value="TreeGrafter"/>
</dbReference>
<dbReference type="SMART" id="SM00480">
    <property type="entry name" value="POL3Bc"/>
    <property type="match status" value="1"/>
</dbReference>
<dbReference type="Proteomes" id="UP000008907">
    <property type="component" value="Chromosome"/>
</dbReference>
<dbReference type="CDD" id="cd00140">
    <property type="entry name" value="beta_clamp"/>
    <property type="match status" value="1"/>
</dbReference>
<evidence type="ECO:0000259" key="11">
    <source>
        <dbReference type="Pfam" id="PF00712"/>
    </source>
</evidence>
<keyword evidence="9" id="KW-0239">DNA-directed DNA polymerase</keyword>
<dbReference type="InterPro" id="IPR022634">
    <property type="entry name" value="DNA_polIII_beta_N"/>
</dbReference>
<evidence type="ECO:0000259" key="13">
    <source>
        <dbReference type="Pfam" id="PF02768"/>
    </source>
</evidence>
<comment type="similarity">
    <text evidence="3">Belongs to the beta sliding clamp family.</text>
</comment>
<evidence type="ECO:0000256" key="10">
    <source>
        <dbReference type="ARBA" id="ARBA00023125"/>
    </source>
</evidence>
<evidence type="ECO:0000256" key="3">
    <source>
        <dbReference type="ARBA" id="ARBA00010752"/>
    </source>
</evidence>
<dbReference type="GO" id="GO:0003677">
    <property type="term" value="F:DNA binding"/>
    <property type="evidence" value="ECO:0007669"/>
    <property type="project" value="UniProtKB-KW"/>
</dbReference>
<evidence type="ECO:0000256" key="9">
    <source>
        <dbReference type="ARBA" id="ARBA00022932"/>
    </source>
</evidence>
<keyword evidence="6 14" id="KW-0808">Transferase</keyword>
<dbReference type="GO" id="GO:0003887">
    <property type="term" value="F:DNA-directed DNA polymerase activity"/>
    <property type="evidence" value="ECO:0007669"/>
    <property type="project" value="UniProtKB-KW"/>
</dbReference>
<dbReference type="EC" id="2.7.7.7" evidence="14"/>
<gene>
    <name evidence="14" type="primary">dnaN</name>
    <name evidence="14" type="ordered locus">MPUT_0002</name>
</gene>
<dbReference type="PANTHER" id="PTHR30478">
    <property type="entry name" value="DNA POLYMERASE III SUBUNIT BETA"/>
    <property type="match status" value="1"/>
</dbReference>
<keyword evidence="10" id="KW-0238">DNA-binding</keyword>
<dbReference type="Pfam" id="PF00712">
    <property type="entry name" value="DNA_pol3_beta"/>
    <property type="match status" value="1"/>
</dbReference>
<evidence type="ECO:0000256" key="1">
    <source>
        <dbReference type="ARBA" id="ARBA00002266"/>
    </source>
</evidence>
<evidence type="ECO:0000259" key="12">
    <source>
        <dbReference type="Pfam" id="PF02767"/>
    </source>
</evidence>
<dbReference type="NCBIfam" id="TIGR00663">
    <property type="entry name" value="dnan"/>
    <property type="match status" value="1"/>
</dbReference>
<keyword evidence="5" id="KW-0963">Cytoplasm</keyword>
<evidence type="ECO:0000313" key="15">
    <source>
        <dbReference type="Proteomes" id="UP000008907"/>
    </source>
</evidence>
<evidence type="ECO:0000256" key="7">
    <source>
        <dbReference type="ARBA" id="ARBA00022695"/>
    </source>
</evidence>
<keyword evidence="8" id="KW-0235">DNA replication</keyword>
<name>A0A7U4E995_MYCPK</name>
<dbReference type="PANTHER" id="PTHR30478:SF0">
    <property type="entry name" value="BETA SLIDING CLAMP"/>
    <property type="match status" value="1"/>
</dbReference>
<evidence type="ECO:0000256" key="8">
    <source>
        <dbReference type="ARBA" id="ARBA00022705"/>
    </source>
</evidence>
<dbReference type="InterPro" id="IPR022637">
    <property type="entry name" value="DNA_polIII_beta_cen"/>
</dbReference>
<accession>A0A7U4E995</accession>
<dbReference type="AlphaFoldDB" id="A0A7U4E995"/>
<dbReference type="KEGG" id="mpf:MPUT_0002"/>
<comment type="function">
    <text evidence="1">Confers DNA tethering and processivity to DNA polymerases and other proteins. Acts as a clamp, forming a ring around DNA (a reaction catalyzed by the clamp-loading complex) which diffuses in an ATP-independent manner freely and bidirectionally along dsDNA. Initially characterized for its ability to contact the catalytic subunit of DNA polymerase III (Pol III), a complex, multichain enzyme responsible for most of the replicative synthesis in bacteria; Pol III exhibits 3'-5' exonuclease proofreading activity. The beta chain is required for initiation of replication as well as for processivity of DNA replication.</text>
</comment>
<feature type="domain" description="DNA polymerase III beta sliding clamp C-terminal" evidence="13">
    <location>
        <begin position="250"/>
        <end position="371"/>
    </location>
</feature>
<evidence type="ECO:0000256" key="2">
    <source>
        <dbReference type="ARBA" id="ARBA00004496"/>
    </source>
</evidence>
<sequence length="375" mass="42667">MNFSINRIMLLDNLQKAYKVIDPKSSNPSLTGIFLSAEDQKISIISSNGILSFKSILDTNNSDLEIKKEGKVLIKPKYVLEMLRKLDDQLINISMIEDNELIIKTNNSDFNVSVLNAEDFPLIGFREKGIEIVLDPNEVKKTIYQVNISMNEYSKKLIFTGLNLKLNQEKVIFSATDSFRISQKVLSTSSKHNQSIDITIPFKTANELPKLLDNAKSLKIVLFEGYITFVIDNVVFQSNLIDAKFPNVESALPKEFETIITVKQKVILKVLSRFDFPTDDGTPNVVNIKVDDHKIYFKTSITEVGKYEEEFDNFLIQGNKNISISFNTRFLIDAIKTLDEEKIELKLINPTKPMVLNNSKDQDLKQVILPTFIAN</sequence>
<protein>
    <submittedName>
        <fullName evidence="14">DNA polymerase III, beta subunit</fullName>
        <ecNumber evidence="14">2.7.7.7</ecNumber>
    </submittedName>
</protein>
<feature type="domain" description="DNA polymerase III beta sliding clamp N-terminal" evidence="11">
    <location>
        <begin position="1"/>
        <end position="123"/>
    </location>
</feature>
<evidence type="ECO:0000256" key="4">
    <source>
        <dbReference type="ARBA" id="ARBA00011400"/>
    </source>
</evidence>
<evidence type="ECO:0000256" key="6">
    <source>
        <dbReference type="ARBA" id="ARBA00022679"/>
    </source>
</evidence>
<dbReference type="EMBL" id="CP003021">
    <property type="protein sequence ID" value="AEM68410.1"/>
    <property type="molecule type" value="Genomic_DNA"/>
</dbReference>
<dbReference type="SUPFAM" id="SSF55979">
    <property type="entry name" value="DNA clamp"/>
    <property type="match status" value="3"/>
</dbReference>
<keyword evidence="7 14" id="KW-0548">Nucleotidyltransferase</keyword>
<dbReference type="Gene3D" id="3.70.10.10">
    <property type="match status" value="1"/>
</dbReference>
<dbReference type="Pfam" id="PF02768">
    <property type="entry name" value="DNA_pol3_beta_3"/>
    <property type="match status" value="1"/>
</dbReference>
<dbReference type="RefSeq" id="WP_014034766.1">
    <property type="nucleotide sequence ID" value="NC_015946.1"/>
</dbReference>
<dbReference type="GO" id="GO:0005737">
    <property type="term" value="C:cytoplasm"/>
    <property type="evidence" value="ECO:0007669"/>
    <property type="project" value="UniProtKB-SubCell"/>
</dbReference>
<reference evidence="14 15" key="1">
    <citation type="journal article" date="2011" name="J. Bacteriol.">
        <title>Genome Sequence of Mycoplasma putrefaciens Type Strain KS1.</title>
        <authorList>
            <person name="Calcutt M.J."/>
            <person name="Foecking M.F."/>
        </authorList>
    </citation>
    <scope>NUCLEOTIDE SEQUENCE [LARGE SCALE GENOMIC DNA]</scope>
    <source>
        <strain evidence="15">ATCC 15718 / NCTC 10155 / C30 KS-1 / KS-1</strain>
    </source>
</reference>
<dbReference type="GO" id="GO:0009360">
    <property type="term" value="C:DNA polymerase III complex"/>
    <property type="evidence" value="ECO:0007669"/>
    <property type="project" value="InterPro"/>
</dbReference>
<organism evidence="14 15">
    <name type="scientific">Mycoplasma putrefaciens (strain ATCC 15718 / NCTC 10155 / C30 KS-1 / KS-1)</name>
    <dbReference type="NCBI Taxonomy" id="743965"/>
    <lineage>
        <taxon>Bacteria</taxon>
        <taxon>Bacillati</taxon>
        <taxon>Mycoplasmatota</taxon>
        <taxon>Mollicutes</taxon>
        <taxon>Mycoplasmataceae</taxon>
        <taxon>Mycoplasma</taxon>
    </lineage>
</organism>
<dbReference type="InterPro" id="IPR022635">
    <property type="entry name" value="DNA_polIII_beta_C"/>
</dbReference>
<dbReference type="GO" id="GO:0008408">
    <property type="term" value="F:3'-5' exonuclease activity"/>
    <property type="evidence" value="ECO:0007669"/>
    <property type="project" value="InterPro"/>
</dbReference>
<evidence type="ECO:0000256" key="5">
    <source>
        <dbReference type="ARBA" id="ARBA00022490"/>
    </source>
</evidence>
<dbReference type="InterPro" id="IPR046938">
    <property type="entry name" value="DNA_clamp_sf"/>
</dbReference>
<dbReference type="InterPro" id="IPR001001">
    <property type="entry name" value="DNA_polIII_beta"/>
</dbReference>
<proteinExistence type="inferred from homology"/>
<dbReference type="Gene3D" id="3.10.150.10">
    <property type="entry name" value="DNA Polymerase III, subunit A, domain 2"/>
    <property type="match status" value="1"/>
</dbReference>
<feature type="domain" description="DNA polymerase III beta sliding clamp central" evidence="12">
    <location>
        <begin position="134"/>
        <end position="247"/>
    </location>
</feature>
<dbReference type="Pfam" id="PF02767">
    <property type="entry name" value="DNA_pol3_beta_2"/>
    <property type="match status" value="1"/>
</dbReference>
<evidence type="ECO:0000313" key="14">
    <source>
        <dbReference type="EMBL" id="AEM68410.1"/>
    </source>
</evidence>